<name>A0A6M3L1A5_9ZZZZ</name>
<gene>
    <name evidence="1" type="ORF">MM415B03029_0005</name>
</gene>
<dbReference type="SUPFAM" id="SSF53448">
    <property type="entry name" value="Nucleotide-diphospho-sugar transferases"/>
    <property type="match status" value="1"/>
</dbReference>
<accession>A0A6M3L1A5</accession>
<reference evidence="1" key="1">
    <citation type="submission" date="2020-03" db="EMBL/GenBank/DDBJ databases">
        <title>The deep terrestrial virosphere.</title>
        <authorList>
            <person name="Holmfeldt K."/>
            <person name="Nilsson E."/>
            <person name="Simone D."/>
            <person name="Lopez-Fernandez M."/>
            <person name="Wu X."/>
            <person name="de Brujin I."/>
            <person name="Lundin D."/>
            <person name="Andersson A."/>
            <person name="Bertilsson S."/>
            <person name="Dopson M."/>
        </authorList>
    </citation>
    <scope>NUCLEOTIDE SEQUENCE</scope>
    <source>
        <strain evidence="1">MM415B03029</strain>
    </source>
</reference>
<evidence type="ECO:0000313" key="1">
    <source>
        <dbReference type="EMBL" id="QJA87215.1"/>
    </source>
</evidence>
<sequence>MTETKALKETKAPKVLVFMPNYEEKMDRRVVMNRLGMVRQWERMGIATDDASSGRIFIQFARTDACHLAVERGYTHILMLDDDAVADADILPRWLAFDKDIIGAPYVGRTPPYPICAKVAPDGNIHDAQGLRNLRPDEMGQGLIPVDTIGTHAMLVKVDMLMRRGTPDPDDAARRSEVLDLDDEASFVEEHNEGKPIFVMPKRGTEDMYFCYRARRKGFGVYCDTDRFARHIGSPPMLGIEVCGRGTSCQPRSEAPST</sequence>
<organism evidence="1">
    <name type="scientific">viral metagenome</name>
    <dbReference type="NCBI Taxonomy" id="1070528"/>
    <lineage>
        <taxon>unclassified sequences</taxon>
        <taxon>metagenomes</taxon>
        <taxon>organismal metagenomes</taxon>
    </lineage>
</organism>
<protein>
    <recommendedName>
        <fullName evidence="2">Glycosyltransferase</fullName>
    </recommendedName>
</protein>
<proteinExistence type="predicted"/>
<evidence type="ECO:0008006" key="2">
    <source>
        <dbReference type="Google" id="ProtNLM"/>
    </source>
</evidence>
<dbReference type="InterPro" id="IPR029044">
    <property type="entry name" value="Nucleotide-diphossugar_trans"/>
</dbReference>
<dbReference type="EMBL" id="MT142689">
    <property type="protein sequence ID" value="QJA87215.1"/>
    <property type="molecule type" value="Genomic_DNA"/>
</dbReference>
<dbReference type="AlphaFoldDB" id="A0A6M3L1A5"/>